<evidence type="ECO:0000313" key="2">
    <source>
        <dbReference type="EMBL" id="SFS94948.1"/>
    </source>
</evidence>
<organism evidence="2 3">
    <name type="scientific">Zhouia amylolytica</name>
    <dbReference type="NCBI Taxonomy" id="376730"/>
    <lineage>
        <taxon>Bacteria</taxon>
        <taxon>Pseudomonadati</taxon>
        <taxon>Bacteroidota</taxon>
        <taxon>Flavobacteriia</taxon>
        <taxon>Flavobacteriales</taxon>
        <taxon>Flavobacteriaceae</taxon>
        <taxon>Zhouia</taxon>
    </lineage>
</organism>
<dbReference type="OrthoDB" id="197461at2"/>
<protein>
    <submittedName>
        <fullName evidence="2">Uncharacterized membrane protein</fullName>
    </submittedName>
</protein>
<sequence length="92" mass="10353">MITEIIRSYKTGAGKDQEELQSPKIVVKGSNHKISVLKTISWRIIGTIDTMIISYILTGNFTVALGIGGIEVVSKMILYYLHERAWNKITKE</sequence>
<accession>A0A1I6U0R6</accession>
<dbReference type="Pfam" id="PF09834">
    <property type="entry name" value="DUF2061"/>
    <property type="match status" value="1"/>
</dbReference>
<proteinExistence type="predicted"/>
<dbReference type="EMBL" id="FPAG01000006">
    <property type="protein sequence ID" value="SFS94948.1"/>
    <property type="molecule type" value="Genomic_DNA"/>
</dbReference>
<dbReference type="InterPro" id="IPR018638">
    <property type="entry name" value="DUF2061_membrane"/>
</dbReference>
<gene>
    <name evidence="2" type="ORF">SAMN04487906_2279</name>
</gene>
<dbReference type="Proteomes" id="UP000183209">
    <property type="component" value="Unassembled WGS sequence"/>
</dbReference>
<evidence type="ECO:0000259" key="1">
    <source>
        <dbReference type="Pfam" id="PF09834"/>
    </source>
</evidence>
<reference evidence="2 3" key="1">
    <citation type="submission" date="2016-10" db="EMBL/GenBank/DDBJ databases">
        <authorList>
            <person name="de Groot N.N."/>
        </authorList>
    </citation>
    <scope>NUCLEOTIDE SEQUENCE [LARGE SCALE GENOMIC DNA]</scope>
    <source>
        <strain evidence="2 3">CGMCC 1.6114</strain>
    </source>
</reference>
<evidence type="ECO:0000313" key="3">
    <source>
        <dbReference type="Proteomes" id="UP000183209"/>
    </source>
</evidence>
<feature type="domain" description="DUF2061" evidence="1">
    <location>
        <begin position="36"/>
        <end position="87"/>
    </location>
</feature>
<dbReference type="RefSeq" id="WP_083425932.1">
    <property type="nucleotide sequence ID" value="NZ_FPAG01000006.1"/>
</dbReference>
<dbReference type="AlphaFoldDB" id="A0A1I6U0R6"/>
<name>A0A1I6U0R6_9FLAO</name>